<proteinExistence type="predicted"/>
<accession>A0A1H0LKL6</accession>
<dbReference type="RefSeq" id="WP_084312283.1">
    <property type="nucleotide sequence ID" value="NZ_FNIJ01000014.1"/>
</dbReference>
<dbReference type="PROSITE" id="PS51318">
    <property type="entry name" value="TAT"/>
    <property type="match status" value="1"/>
</dbReference>
<dbReference type="Proteomes" id="UP000242957">
    <property type="component" value="Unassembled WGS sequence"/>
</dbReference>
<name>A0A1H0LKL6_9PSED</name>
<keyword evidence="2" id="KW-1185">Reference proteome</keyword>
<evidence type="ECO:0000313" key="1">
    <source>
        <dbReference type="EMBL" id="SDO68440.1"/>
    </source>
</evidence>
<protein>
    <submittedName>
        <fullName evidence="1">Uncharacterized protein</fullName>
    </submittedName>
</protein>
<dbReference type="OrthoDB" id="9181346at2"/>
<gene>
    <name evidence="1" type="ORF">SAMN05216193_11493</name>
</gene>
<evidence type="ECO:0000313" key="2">
    <source>
        <dbReference type="Proteomes" id="UP000242957"/>
    </source>
</evidence>
<dbReference type="InterPro" id="IPR006311">
    <property type="entry name" value="TAT_signal"/>
</dbReference>
<dbReference type="AlphaFoldDB" id="A0A1H0LKL6"/>
<dbReference type="STRING" id="198616.SAMN05216193_11493"/>
<reference evidence="2" key="1">
    <citation type="submission" date="2016-10" db="EMBL/GenBank/DDBJ databases">
        <authorList>
            <person name="Varghese N."/>
            <person name="Submissions S."/>
        </authorList>
    </citation>
    <scope>NUCLEOTIDE SEQUENCE [LARGE SCALE GENOMIC DNA]</scope>
    <source>
        <strain evidence="2">JCM 21621</strain>
    </source>
</reference>
<dbReference type="EMBL" id="FNIJ01000014">
    <property type="protein sequence ID" value="SDO68440.1"/>
    <property type="molecule type" value="Genomic_DNA"/>
</dbReference>
<organism evidence="1 2">
    <name type="scientific">Pseudomonas jinjuensis</name>
    <dbReference type="NCBI Taxonomy" id="198616"/>
    <lineage>
        <taxon>Bacteria</taxon>
        <taxon>Pseudomonadati</taxon>
        <taxon>Pseudomonadota</taxon>
        <taxon>Gammaproteobacteria</taxon>
        <taxon>Pseudomonadales</taxon>
        <taxon>Pseudomonadaceae</taxon>
        <taxon>Pseudomonas</taxon>
    </lineage>
</organism>
<sequence length="229" mass="23489">MNVERRSLLKGMALGSLAGVAMGSSSLSLANAIVGGQPRIAPTLVLVNAAVAGSPFLQGIGASPAARQVEVQTADLSLDFLQGVQKRLRNGQAQRIIGLVDDASAALIVDLARSSGARIQWLGQHSANAGASHHHLLSADAAHGCALQLGIQLNTCGTGFELIEQRPHGHQPPLQLSAATRSKAGAEQWAAALGYTLAMLGTAHTGQAPLVASRQSPLTGTFVSFSIEA</sequence>